<dbReference type="Gene3D" id="3.40.50.150">
    <property type="entry name" value="Vaccinia Virus protein VP39"/>
    <property type="match status" value="1"/>
</dbReference>
<keyword evidence="3" id="KW-1185">Reference proteome</keyword>
<dbReference type="EMBL" id="CP015243">
    <property type="protein sequence ID" value="ANF57347.1"/>
    <property type="molecule type" value="Genomic_DNA"/>
</dbReference>
<sequence>MMEDPDGWERYYKRNDRRQGSPLLRRALAMIVPDQHGQSAVDLGCGAGLESGLLLERGWSVHAVDKQRSAIDRVEAIAQRLPQGRLTTVTSHFENLGPLPSSSLVFAGMSLPFCHPDGFPRLWALITHALAPGGVFVGNLLGDRDGWSSIPSMTFHSLAQVEASLLEFEVLSFAEIEEDGSSMRGPKHWHRFDIIARRR</sequence>
<dbReference type="Pfam" id="PF13649">
    <property type="entry name" value="Methyltransf_25"/>
    <property type="match status" value="1"/>
</dbReference>
<dbReference type="KEGG" id="haa:A5892_07625"/>
<accession>A0A172YDN4</accession>
<evidence type="ECO:0000259" key="1">
    <source>
        <dbReference type="Pfam" id="PF13649"/>
    </source>
</evidence>
<name>A0A172YDN4_9GAMM</name>
<dbReference type="InterPro" id="IPR041698">
    <property type="entry name" value="Methyltransf_25"/>
</dbReference>
<dbReference type="SUPFAM" id="SSF53335">
    <property type="entry name" value="S-adenosyl-L-methionine-dependent methyltransferases"/>
    <property type="match status" value="1"/>
</dbReference>
<protein>
    <recommendedName>
        <fullName evidence="1">Methyltransferase domain-containing protein</fullName>
    </recommendedName>
</protein>
<evidence type="ECO:0000313" key="3">
    <source>
        <dbReference type="Proteomes" id="UP000077875"/>
    </source>
</evidence>
<evidence type="ECO:0000313" key="2">
    <source>
        <dbReference type="EMBL" id="ANF57347.1"/>
    </source>
</evidence>
<proteinExistence type="predicted"/>
<dbReference type="RefSeq" id="WP_064122299.1">
    <property type="nucleotide sequence ID" value="NZ_CP015243.1"/>
</dbReference>
<dbReference type="AlphaFoldDB" id="A0A172YDN4"/>
<gene>
    <name evidence="2" type="ORF">A5892_07625</name>
</gene>
<dbReference type="CDD" id="cd02440">
    <property type="entry name" value="AdoMet_MTases"/>
    <property type="match status" value="1"/>
</dbReference>
<feature type="domain" description="Methyltransferase" evidence="1">
    <location>
        <begin position="41"/>
        <end position="134"/>
    </location>
</feature>
<reference evidence="2 3" key="1">
    <citation type="submission" date="2016-04" db="EMBL/GenBank/DDBJ databases">
        <title>Complete Genome Sequence of Halotalea alkalilenta IHB B 13600.</title>
        <authorList>
            <person name="Swarnkar M.K."/>
            <person name="Sharma A."/>
            <person name="Kaushal K."/>
            <person name="Soni R."/>
            <person name="Rana S."/>
            <person name="Singh A.K."/>
            <person name="Gulati A."/>
        </authorList>
    </citation>
    <scope>NUCLEOTIDE SEQUENCE [LARGE SCALE GENOMIC DNA]</scope>
    <source>
        <strain evidence="2 3">IHB B 13600</strain>
    </source>
</reference>
<dbReference type="Proteomes" id="UP000077875">
    <property type="component" value="Chromosome"/>
</dbReference>
<dbReference type="InterPro" id="IPR029063">
    <property type="entry name" value="SAM-dependent_MTases_sf"/>
</dbReference>
<organism evidence="2 3">
    <name type="scientific">Halotalea alkalilenta</name>
    <dbReference type="NCBI Taxonomy" id="376489"/>
    <lineage>
        <taxon>Bacteria</taxon>
        <taxon>Pseudomonadati</taxon>
        <taxon>Pseudomonadota</taxon>
        <taxon>Gammaproteobacteria</taxon>
        <taxon>Oceanospirillales</taxon>
        <taxon>Halomonadaceae</taxon>
        <taxon>Halotalea</taxon>
    </lineage>
</organism>